<sequence length="224" mass="24625">MSVVAARRSIEYYMSGTRNVADALKPLGGGSRRDAMESYKTSDTPTCFEFVRSRHGTWRFARNGRDLFSGRYRSDRSAPAPLLAPPSLSSDPLFINNTSAAAPPKRASVRGSGGSIRASVSPPRHTRFAARAPVESDASSEGAHEFPRKGRLQRDPLKRERDVRLLCRVFTTGDTLTTRRGAVFSASRLKDVEPRAFSGRGPPEECQRGSLPPTRRRPAGTQYS</sequence>
<dbReference type="EMBL" id="OW152819">
    <property type="protein sequence ID" value="CAH2073264.1"/>
    <property type="molecule type" value="Genomic_DNA"/>
</dbReference>
<feature type="region of interest" description="Disordered" evidence="1">
    <location>
        <begin position="186"/>
        <end position="224"/>
    </location>
</feature>
<dbReference type="Proteomes" id="UP000837857">
    <property type="component" value="Chromosome 7"/>
</dbReference>
<evidence type="ECO:0000313" key="3">
    <source>
        <dbReference type="Proteomes" id="UP000837857"/>
    </source>
</evidence>
<gene>
    <name evidence="2" type="ORF">IPOD504_LOCUS15557</name>
</gene>
<evidence type="ECO:0000313" key="2">
    <source>
        <dbReference type="EMBL" id="CAH2073264.1"/>
    </source>
</evidence>
<accession>A0ABN8J2W6</accession>
<keyword evidence="3" id="KW-1185">Reference proteome</keyword>
<organism evidence="2 3">
    <name type="scientific">Iphiclides podalirius</name>
    <name type="common">scarce swallowtail</name>
    <dbReference type="NCBI Taxonomy" id="110791"/>
    <lineage>
        <taxon>Eukaryota</taxon>
        <taxon>Metazoa</taxon>
        <taxon>Ecdysozoa</taxon>
        <taxon>Arthropoda</taxon>
        <taxon>Hexapoda</taxon>
        <taxon>Insecta</taxon>
        <taxon>Pterygota</taxon>
        <taxon>Neoptera</taxon>
        <taxon>Endopterygota</taxon>
        <taxon>Lepidoptera</taxon>
        <taxon>Glossata</taxon>
        <taxon>Ditrysia</taxon>
        <taxon>Papilionoidea</taxon>
        <taxon>Papilionidae</taxon>
        <taxon>Papilioninae</taxon>
        <taxon>Iphiclides</taxon>
    </lineage>
</organism>
<evidence type="ECO:0000256" key="1">
    <source>
        <dbReference type="SAM" id="MobiDB-lite"/>
    </source>
</evidence>
<feature type="non-terminal residue" evidence="2">
    <location>
        <position position="224"/>
    </location>
</feature>
<proteinExistence type="predicted"/>
<reference evidence="2" key="1">
    <citation type="submission" date="2022-03" db="EMBL/GenBank/DDBJ databases">
        <authorList>
            <person name="Martin H S."/>
        </authorList>
    </citation>
    <scope>NUCLEOTIDE SEQUENCE</scope>
</reference>
<name>A0ABN8J2W6_9NEOP</name>
<protein>
    <submittedName>
        <fullName evidence="2">Uncharacterized protein</fullName>
    </submittedName>
</protein>
<feature type="region of interest" description="Disordered" evidence="1">
    <location>
        <begin position="97"/>
        <end position="155"/>
    </location>
</feature>
<feature type="compositionally biased region" description="Basic and acidic residues" evidence="1">
    <location>
        <begin position="142"/>
        <end position="155"/>
    </location>
</feature>